<keyword evidence="3" id="KW-1185">Reference proteome</keyword>
<dbReference type="EMBL" id="JADGIZ020000087">
    <property type="protein sequence ID" value="KAL2911781.1"/>
    <property type="molecule type" value="Genomic_DNA"/>
</dbReference>
<dbReference type="InterPro" id="IPR036047">
    <property type="entry name" value="F-box-like_dom_sf"/>
</dbReference>
<gene>
    <name evidence="2" type="ORF">HK105_208714</name>
</gene>
<reference evidence="2 3" key="1">
    <citation type="submission" date="2023-09" db="EMBL/GenBank/DDBJ databases">
        <title>Pangenome analysis of Batrachochytrium dendrobatidis and related Chytrids.</title>
        <authorList>
            <person name="Yacoub M.N."/>
            <person name="Stajich J.E."/>
            <person name="James T.Y."/>
        </authorList>
    </citation>
    <scope>NUCLEOTIDE SEQUENCE [LARGE SCALE GENOMIC DNA]</scope>
    <source>
        <strain evidence="2 3">JEL0888</strain>
    </source>
</reference>
<dbReference type="InterPro" id="IPR032675">
    <property type="entry name" value="LRR_dom_sf"/>
</dbReference>
<proteinExistence type="predicted"/>
<dbReference type="InterPro" id="IPR001810">
    <property type="entry name" value="F-box_dom"/>
</dbReference>
<organism evidence="2 3">
    <name type="scientific">Polyrhizophydium stewartii</name>
    <dbReference type="NCBI Taxonomy" id="2732419"/>
    <lineage>
        <taxon>Eukaryota</taxon>
        <taxon>Fungi</taxon>
        <taxon>Fungi incertae sedis</taxon>
        <taxon>Chytridiomycota</taxon>
        <taxon>Chytridiomycota incertae sedis</taxon>
        <taxon>Chytridiomycetes</taxon>
        <taxon>Rhizophydiales</taxon>
        <taxon>Rhizophydiales incertae sedis</taxon>
        <taxon>Polyrhizophydium</taxon>
    </lineage>
</organism>
<dbReference type="Proteomes" id="UP001527925">
    <property type="component" value="Unassembled WGS sequence"/>
</dbReference>
<dbReference type="SUPFAM" id="SSF81383">
    <property type="entry name" value="F-box domain"/>
    <property type="match status" value="1"/>
</dbReference>
<feature type="domain" description="F-box" evidence="1">
    <location>
        <begin position="24"/>
        <end position="63"/>
    </location>
</feature>
<sequence>MSGPGMQWRAVRPLGSAAHVLATDELLVAILEQADQCTLKASSLCCRRWRELARGPLWRSIWLSTRPSDTGCKWTFLQRALAHFEGGEYLGLESLGAIQTLAGRFLGQFPDTLGHVRHIRLDLAMPYDRTESSRDVTHFLGQVLAAGNVISACVRLRSLDVHVRLAHRSAGPRVPIQVVPMHAAGPAAAEQQGDAEAAQQDPNAGAVVVHEDHAEVMAAAAEPTAAASAASVPGVIAIDGAAYGSDILDDADEEAVSINASRMLVPAIRMLEVVLRRGSFATPLRIGWSIDFAFARPARLIPTAGR</sequence>
<evidence type="ECO:0000259" key="1">
    <source>
        <dbReference type="Pfam" id="PF12937"/>
    </source>
</evidence>
<dbReference type="Pfam" id="PF12937">
    <property type="entry name" value="F-box-like"/>
    <property type="match status" value="1"/>
</dbReference>
<protein>
    <recommendedName>
        <fullName evidence="1">F-box domain-containing protein</fullName>
    </recommendedName>
</protein>
<evidence type="ECO:0000313" key="2">
    <source>
        <dbReference type="EMBL" id="KAL2911781.1"/>
    </source>
</evidence>
<accession>A0ABR4MX11</accession>
<evidence type="ECO:0000313" key="3">
    <source>
        <dbReference type="Proteomes" id="UP001527925"/>
    </source>
</evidence>
<dbReference type="Gene3D" id="3.80.10.10">
    <property type="entry name" value="Ribonuclease Inhibitor"/>
    <property type="match status" value="1"/>
</dbReference>
<name>A0ABR4MX11_9FUNG</name>
<comment type="caution">
    <text evidence="2">The sequence shown here is derived from an EMBL/GenBank/DDBJ whole genome shotgun (WGS) entry which is preliminary data.</text>
</comment>